<evidence type="ECO:0000256" key="4">
    <source>
        <dbReference type="ARBA" id="ARBA00023125"/>
    </source>
</evidence>
<comment type="caution">
    <text evidence="11">The sequence shown here is derived from an EMBL/GenBank/DDBJ whole genome shotgun (WGS) entry which is preliminary data.</text>
</comment>
<dbReference type="FunFam" id="1.10.10.60:FF:000577">
    <property type="entry name" value="Homeobox-leucine zipper protein 18"/>
    <property type="match status" value="1"/>
</dbReference>
<reference evidence="11" key="1">
    <citation type="submission" date="2019-12" db="EMBL/GenBank/DDBJ databases">
        <title>Genome sequencing and annotation of Brassica cretica.</title>
        <authorList>
            <person name="Studholme D.J."/>
            <person name="Sarris P."/>
        </authorList>
    </citation>
    <scope>NUCLEOTIDE SEQUENCE</scope>
    <source>
        <strain evidence="11">PFS-109/04</strain>
        <tissue evidence="11">Leaf</tissue>
    </source>
</reference>
<protein>
    <recommendedName>
        <fullName evidence="10">Homeobox domain-containing protein</fullName>
    </recommendedName>
</protein>
<evidence type="ECO:0000256" key="2">
    <source>
        <dbReference type="ARBA" id="ARBA00006074"/>
    </source>
</evidence>
<evidence type="ECO:0000313" key="12">
    <source>
        <dbReference type="Proteomes" id="UP000712600"/>
    </source>
</evidence>
<evidence type="ECO:0000256" key="6">
    <source>
        <dbReference type="ARBA" id="ARBA00023163"/>
    </source>
</evidence>
<keyword evidence="4 8" id="KW-0238">DNA-binding</keyword>
<evidence type="ECO:0000256" key="9">
    <source>
        <dbReference type="RuleBase" id="RU000682"/>
    </source>
</evidence>
<comment type="subcellular location">
    <subcellularLocation>
        <location evidence="1 8 9">Nucleus</location>
    </subcellularLocation>
</comment>
<evidence type="ECO:0000256" key="7">
    <source>
        <dbReference type="ARBA" id="ARBA00023242"/>
    </source>
</evidence>
<dbReference type="InterPro" id="IPR050762">
    <property type="entry name" value="HD-ZIP_Homeobox_LZ_Class_II"/>
</dbReference>
<dbReference type="GO" id="GO:0003677">
    <property type="term" value="F:DNA binding"/>
    <property type="evidence" value="ECO:0007669"/>
    <property type="project" value="UniProtKB-UniRule"/>
</dbReference>
<dbReference type="PANTHER" id="PTHR45714:SF13">
    <property type="entry name" value="HOMEOBOX-LEUCINE ZIPPER PROTEIN ATHB-X"/>
    <property type="match status" value="1"/>
</dbReference>
<evidence type="ECO:0000256" key="8">
    <source>
        <dbReference type="PROSITE-ProRule" id="PRU00108"/>
    </source>
</evidence>
<evidence type="ECO:0000313" key="11">
    <source>
        <dbReference type="EMBL" id="KAF3560164.1"/>
    </source>
</evidence>
<organism evidence="11 12">
    <name type="scientific">Brassica cretica</name>
    <name type="common">Mustard</name>
    <dbReference type="NCBI Taxonomy" id="69181"/>
    <lineage>
        <taxon>Eukaryota</taxon>
        <taxon>Viridiplantae</taxon>
        <taxon>Streptophyta</taxon>
        <taxon>Embryophyta</taxon>
        <taxon>Tracheophyta</taxon>
        <taxon>Spermatophyta</taxon>
        <taxon>Magnoliopsida</taxon>
        <taxon>eudicotyledons</taxon>
        <taxon>Gunneridae</taxon>
        <taxon>Pentapetalae</taxon>
        <taxon>rosids</taxon>
        <taxon>malvids</taxon>
        <taxon>Brassicales</taxon>
        <taxon>Brassicaceae</taxon>
        <taxon>Brassiceae</taxon>
        <taxon>Brassica</taxon>
    </lineage>
</organism>
<name>A0A8S9R948_BRACR</name>
<dbReference type="SUPFAM" id="SSF46689">
    <property type="entry name" value="Homeodomain-like"/>
    <property type="match status" value="1"/>
</dbReference>
<evidence type="ECO:0000256" key="1">
    <source>
        <dbReference type="ARBA" id="ARBA00004123"/>
    </source>
</evidence>
<dbReference type="EMBL" id="QGKX02000996">
    <property type="protein sequence ID" value="KAF3560164.1"/>
    <property type="molecule type" value="Genomic_DNA"/>
</dbReference>
<sequence>MVRDLDINQTPKTEDREWIMIAAAPHANEEDSNSCGRRRKKLRLTKEQSHLLEESFIQNHTLTSKQKLELATFLKRSQRQVEVWFQNRRARYVLQSTAFMSITGPVHNRPNAREKESTVKRERIDILAPYRRTSLPANHLNLDRETLHPDPCLQSVLDQLQLKAFLILAQTISACSTSARKQGDLRQLATRSARWTARDNISSRSDQIQLAVHIFGGPFNPT</sequence>
<dbReference type="Gene3D" id="1.10.10.60">
    <property type="entry name" value="Homeodomain-like"/>
    <property type="match status" value="1"/>
</dbReference>
<dbReference type="AlphaFoldDB" id="A0A8S9R948"/>
<evidence type="ECO:0000256" key="3">
    <source>
        <dbReference type="ARBA" id="ARBA00023015"/>
    </source>
</evidence>
<keyword evidence="3" id="KW-0805">Transcription regulation</keyword>
<dbReference type="PROSITE" id="PS50071">
    <property type="entry name" value="HOMEOBOX_2"/>
    <property type="match status" value="1"/>
</dbReference>
<keyword evidence="7 8" id="KW-0539">Nucleus</keyword>
<dbReference type="Pfam" id="PF00046">
    <property type="entry name" value="Homeodomain"/>
    <property type="match status" value="1"/>
</dbReference>
<gene>
    <name evidence="11" type="ORF">F2Q69_00014315</name>
</gene>
<dbReference type="CDD" id="cd00086">
    <property type="entry name" value="homeodomain"/>
    <property type="match status" value="1"/>
</dbReference>
<dbReference type="InterPro" id="IPR001356">
    <property type="entry name" value="HD"/>
</dbReference>
<dbReference type="PANTHER" id="PTHR45714">
    <property type="entry name" value="HOMEOBOX-LEUCINE ZIPPER PROTEIN HAT14"/>
    <property type="match status" value="1"/>
</dbReference>
<feature type="domain" description="Homeobox" evidence="10">
    <location>
        <begin position="35"/>
        <end position="95"/>
    </location>
</feature>
<proteinExistence type="inferred from homology"/>
<accession>A0A8S9R948</accession>
<feature type="DNA-binding region" description="Homeobox" evidence="8">
    <location>
        <begin position="37"/>
        <end position="96"/>
    </location>
</feature>
<dbReference type="Proteomes" id="UP000712600">
    <property type="component" value="Unassembled WGS sequence"/>
</dbReference>
<dbReference type="GO" id="GO:0005634">
    <property type="term" value="C:nucleus"/>
    <property type="evidence" value="ECO:0007669"/>
    <property type="project" value="UniProtKB-SubCell"/>
</dbReference>
<dbReference type="InterPro" id="IPR009057">
    <property type="entry name" value="Homeodomain-like_sf"/>
</dbReference>
<evidence type="ECO:0000256" key="5">
    <source>
        <dbReference type="ARBA" id="ARBA00023155"/>
    </source>
</evidence>
<keyword evidence="5 8" id="KW-0371">Homeobox</keyword>
<comment type="similarity">
    <text evidence="2">Belongs to the HD-ZIP homeobox family. Class II subfamily.</text>
</comment>
<evidence type="ECO:0000259" key="10">
    <source>
        <dbReference type="PROSITE" id="PS50071"/>
    </source>
</evidence>
<dbReference type="SMART" id="SM00389">
    <property type="entry name" value="HOX"/>
    <property type="match status" value="1"/>
</dbReference>
<keyword evidence="6" id="KW-0804">Transcription</keyword>